<name>A0AAV4UQ03_9ARAC</name>
<dbReference type="EMBL" id="BPLQ01011719">
    <property type="protein sequence ID" value="GIY59817.1"/>
    <property type="molecule type" value="Genomic_DNA"/>
</dbReference>
<proteinExistence type="predicted"/>
<keyword evidence="2" id="KW-1185">Reference proteome</keyword>
<protein>
    <submittedName>
        <fullName evidence="1">Uncharacterized protein</fullName>
    </submittedName>
</protein>
<gene>
    <name evidence="1" type="ORF">CDAR_120241</name>
</gene>
<reference evidence="1 2" key="1">
    <citation type="submission" date="2021-06" db="EMBL/GenBank/DDBJ databases">
        <title>Caerostris darwini draft genome.</title>
        <authorList>
            <person name="Kono N."/>
            <person name="Arakawa K."/>
        </authorList>
    </citation>
    <scope>NUCLEOTIDE SEQUENCE [LARGE SCALE GENOMIC DNA]</scope>
</reference>
<accession>A0AAV4UQ03</accession>
<evidence type="ECO:0000313" key="1">
    <source>
        <dbReference type="EMBL" id="GIY59817.1"/>
    </source>
</evidence>
<dbReference type="AlphaFoldDB" id="A0AAV4UQ03"/>
<dbReference type="Proteomes" id="UP001054837">
    <property type="component" value="Unassembled WGS sequence"/>
</dbReference>
<comment type="caution">
    <text evidence="1">The sequence shown here is derived from an EMBL/GenBank/DDBJ whole genome shotgun (WGS) entry which is preliminary data.</text>
</comment>
<sequence length="93" mass="9978">MSVEVKPCKGGLLRLGSSGRGILFSTLATKVGAVTLFCERIAQGPDPAHFPTLARGSRFSLSQSDVCQSSIHENNSTAEFLLFQLLVKNVVLQ</sequence>
<feature type="non-terminal residue" evidence="1">
    <location>
        <position position="93"/>
    </location>
</feature>
<organism evidence="1 2">
    <name type="scientific">Caerostris darwini</name>
    <dbReference type="NCBI Taxonomy" id="1538125"/>
    <lineage>
        <taxon>Eukaryota</taxon>
        <taxon>Metazoa</taxon>
        <taxon>Ecdysozoa</taxon>
        <taxon>Arthropoda</taxon>
        <taxon>Chelicerata</taxon>
        <taxon>Arachnida</taxon>
        <taxon>Araneae</taxon>
        <taxon>Araneomorphae</taxon>
        <taxon>Entelegynae</taxon>
        <taxon>Araneoidea</taxon>
        <taxon>Araneidae</taxon>
        <taxon>Caerostris</taxon>
    </lineage>
</organism>
<evidence type="ECO:0000313" key="2">
    <source>
        <dbReference type="Proteomes" id="UP001054837"/>
    </source>
</evidence>